<dbReference type="PANTHER" id="PTHR22916">
    <property type="entry name" value="GLYCOSYLTRANSFERASE"/>
    <property type="match status" value="1"/>
</dbReference>
<dbReference type="AlphaFoldDB" id="A0A4V2JTH5"/>
<proteinExistence type="predicted"/>
<dbReference type="SUPFAM" id="SSF53448">
    <property type="entry name" value="Nucleotide-diphospho-sugar transferases"/>
    <property type="match status" value="1"/>
</dbReference>
<evidence type="ECO:0000313" key="5">
    <source>
        <dbReference type="Proteomes" id="UP000291933"/>
    </source>
</evidence>
<reference evidence="4 5" key="1">
    <citation type="submission" date="2019-01" db="EMBL/GenBank/DDBJ databases">
        <title>Lactibacter flavus gen. nov., sp. nov., a novel bacterium of the family Propionibacteriaceae isolated from raw milk and dairy products.</title>
        <authorList>
            <person name="Huptas C."/>
            <person name="Wenning M."/>
            <person name="Breitenwieser F."/>
            <person name="Doll E."/>
            <person name="Von Neubeck M."/>
            <person name="Busse H.-J."/>
            <person name="Scherer S."/>
        </authorList>
    </citation>
    <scope>NUCLEOTIDE SEQUENCE [LARGE SCALE GENOMIC DNA]</scope>
    <source>
        <strain evidence="4 5">DSM 22130</strain>
    </source>
</reference>
<comment type="caution">
    <text evidence="4">The sequence shown here is derived from an EMBL/GenBank/DDBJ whole genome shotgun (WGS) entry which is preliminary data.</text>
</comment>
<keyword evidence="5" id="KW-1185">Reference proteome</keyword>
<feature type="domain" description="Glycosyltransferase 2-like" evidence="3">
    <location>
        <begin position="14"/>
        <end position="177"/>
    </location>
</feature>
<sequence>MTPVEAAARRPLVSIVVPVYKVEEYLPRCLDSIVNQSYRPLEIIVVNDGSPDGCGDIMRDYASRDERLKLIFQENAGLGAARNVGVAAATGEFVCFIDSDDYVAPDYVSRMIRLTRRRGADVVICNFFFELPSGVKIPFPLMTAHRSLTGEQAGRRALDLLTIPTFAWNKLYRRQLFVDGAIAFPSIYYEDVATVAQILARAERVAVTHKPLYYYCFRKGGITGNFQGKNVRDYLRAVNIIRHFIWDEGLWLEWQRPYRGFLRRVETQLVVSIQSRLDLPLRDRVQASRMASREIRRLRAAPSSSPKGPDHGLDLDAEDVFRDLVPRGDAPRKAGPRLPRFLTLGRRRVR</sequence>
<evidence type="ECO:0000313" key="4">
    <source>
        <dbReference type="EMBL" id="TBT96301.1"/>
    </source>
</evidence>
<dbReference type="OrthoDB" id="8549922at2"/>
<dbReference type="InterPro" id="IPR029044">
    <property type="entry name" value="Nucleotide-diphossugar_trans"/>
</dbReference>
<evidence type="ECO:0000259" key="3">
    <source>
        <dbReference type="Pfam" id="PF00535"/>
    </source>
</evidence>
<organism evidence="4 5">
    <name type="scientific">Propioniciclava tarda</name>
    <dbReference type="NCBI Taxonomy" id="433330"/>
    <lineage>
        <taxon>Bacteria</taxon>
        <taxon>Bacillati</taxon>
        <taxon>Actinomycetota</taxon>
        <taxon>Actinomycetes</taxon>
        <taxon>Propionibacteriales</taxon>
        <taxon>Propionibacteriaceae</taxon>
        <taxon>Propioniciclava</taxon>
    </lineage>
</organism>
<dbReference type="Gene3D" id="3.90.550.10">
    <property type="entry name" value="Spore Coat Polysaccharide Biosynthesis Protein SpsA, Chain A"/>
    <property type="match status" value="1"/>
</dbReference>
<dbReference type="Proteomes" id="UP000291933">
    <property type="component" value="Unassembled WGS sequence"/>
</dbReference>
<dbReference type="EMBL" id="SDMR01000001">
    <property type="protein sequence ID" value="TBT96301.1"/>
    <property type="molecule type" value="Genomic_DNA"/>
</dbReference>
<dbReference type="CDD" id="cd00761">
    <property type="entry name" value="Glyco_tranf_GTA_type"/>
    <property type="match status" value="1"/>
</dbReference>
<keyword evidence="1" id="KW-0328">Glycosyltransferase</keyword>
<dbReference type="InterPro" id="IPR001173">
    <property type="entry name" value="Glyco_trans_2-like"/>
</dbReference>
<dbReference type="PANTHER" id="PTHR22916:SF51">
    <property type="entry name" value="GLYCOSYLTRANSFERASE EPSH-RELATED"/>
    <property type="match status" value="1"/>
</dbReference>
<accession>A0A4V2JTH5</accession>
<gene>
    <name evidence="4" type="ORF">ET996_01145</name>
</gene>
<evidence type="ECO:0000256" key="2">
    <source>
        <dbReference type="ARBA" id="ARBA00022679"/>
    </source>
</evidence>
<evidence type="ECO:0000256" key="1">
    <source>
        <dbReference type="ARBA" id="ARBA00022676"/>
    </source>
</evidence>
<name>A0A4V2JTH5_PROTD</name>
<dbReference type="Pfam" id="PF00535">
    <property type="entry name" value="Glycos_transf_2"/>
    <property type="match status" value="1"/>
</dbReference>
<keyword evidence="2 4" id="KW-0808">Transferase</keyword>
<dbReference type="GO" id="GO:0016757">
    <property type="term" value="F:glycosyltransferase activity"/>
    <property type="evidence" value="ECO:0007669"/>
    <property type="project" value="UniProtKB-KW"/>
</dbReference>
<protein>
    <submittedName>
        <fullName evidence="4">Glycosyltransferase</fullName>
    </submittedName>
</protein>